<proteinExistence type="predicted"/>
<gene>
    <name evidence="3" type="primary">arsC2</name>
    <name evidence="3" type="ORF">COL8621_01356</name>
</gene>
<dbReference type="SMART" id="SM00226">
    <property type="entry name" value="LMWPc"/>
    <property type="match status" value="1"/>
</dbReference>
<dbReference type="Pfam" id="PF01451">
    <property type="entry name" value="LMWPc"/>
    <property type="match status" value="1"/>
</dbReference>
<dbReference type="EMBL" id="FXYE01000001">
    <property type="protein sequence ID" value="SMX34531.1"/>
    <property type="molecule type" value="Genomic_DNA"/>
</dbReference>
<evidence type="ECO:0000313" key="3">
    <source>
        <dbReference type="EMBL" id="SMX34531.1"/>
    </source>
</evidence>
<dbReference type="SMART" id="SM00418">
    <property type="entry name" value="HTH_ARSR"/>
    <property type="match status" value="1"/>
</dbReference>
<dbReference type="InterPro" id="IPR023485">
    <property type="entry name" value="Ptyr_pPase"/>
</dbReference>
<dbReference type="Proteomes" id="UP000202922">
    <property type="component" value="Unassembled WGS sequence"/>
</dbReference>
<dbReference type="EC" id="2.8.4.2" evidence="3"/>
<feature type="domain" description="HTH arsR-type" evidence="2">
    <location>
        <begin position="1"/>
        <end position="95"/>
    </location>
</feature>
<dbReference type="InterPro" id="IPR036196">
    <property type="entry name" value="Ptyr_pPase_sf"/>
</dbReference>
<dbReference type="RefSeq" id="WP_093966483.1">
    <property type="nucleotide sequence ID" value="NZ_FXYE01000001.1"/>
</dbReference>
<keyword evidence="3" id="KW-0808">Transferase</keyword>
<dbReference type="AlphaFoldDB" id="A0A238JV59"/>
<dbReference type="CDD" id="cd00090">
    <property type="entry name" value="HTH_ARSR"/>
    <property type="match status" value="1"/>
</dbReference>
<dbReference type="Pfam" id="PF12840">
    <property type="entry name" value="HTH_20"/>
    <property type="match status" value="1"/>
</dbReference>
<dbReference type="GO" id="GO:0003700">
    <property type="term" value="F:DNA-binding transcription factor activity"/>
    <property type="evidence" value="ECO:0007669"/>
    <property type="project" value="InterPro"/>
</dbReference>
<reference evidence="4" key="1">
    <citation type="submission" date="2017-05" db="EMBL/GenBank/DDBJ databases">
        <authorList>
            <person name="Rodrigo-Torres L."/>
            <person name="Arahal R. D."/>
            <person name="Lucena T."/>
        </authorList>
    </citation>
    <scope>NUCLEOTIDE SEQUENCE [LARGE SCALE GENOMIC DNA]</scope>
    <source>
        <strain evidence="4">CECT 8621</strain>
    </source>
</reference>
<accession>A0A238JV59</accession>
<dbReference type="InterPro" id="IPR036388">
    <property type="entry name" value="WH-like_DNA-bd_sf"/>
</dbReference>
<dbReference type="OrthoDB" id="9793058at2"/>
<dbReference type="InterPro" id="IPR001845">
    <property type="entry name" value="HTH_ArsR_DNA-bd_dom"/>
</dbReference>
<dbReference type="Gene3D" id="3.40.50.2300">
    <property type="match status" value="1"/>
</dbReference>
<evidence type="ECO:0000313" key="4">
    <source>
        <dbReference type="Proteomes" id="UP000202922"/>
    </source>
</evidence>
<protein>
    <submittedName>
        <fullName evidence="3">Arsenate-mycothiol transferase ArsC2</fullName>
        <ecNumber evidence="3">2.8.4.2</ecNumber>
    </submittedName>
</protein>
<dbReference type="PANTHER" id="PTHR43428">
    <property type="entry name" value="ARSENATE REDUCTASE"/>
    <property type="match status" value="1"/>
</dbReference>
<evidence type="ECO:0000256" key="1">
    <source>
        <dbReference type="ARBA" id="ARBA00022849"/>
    </source>
</evidence>
<keyword evidence="4" id="KW-1185">Reference proteome</keyword>
<dbReference type="InterPro" id="IPR036390">
    <property type="entry name" value="WH_DNA-bd_sf"/>
</dbReference>
<name>A0A238JV59_9RHOB</name>
<dbReference type="GO" id="GO:0102100">
    <property type="term" value="F:mycothiol-arsenate ligase activity"/>
    <property type="evidence" value="ECO:0007669"/>
    <property type="project" value="UniProtKB-EC"/>
</dbReference>
<keyword evidence="1" id="KW-0059">Arsenical resistance</keyword>
<sequence length="282" mass="30334">MELYSASQILTTLGHEGRLSVFRLLARRAPDGVRPSEIAAALTMKPNTLSVYLSALERAGLVSSERQGKSVFYFAQVAQMGALVDFLVADCCRGRPDLCAPKAAAVLGDVAPALGPVYNVLFICTGNSARSIFAEAILRAEGAGRFNVYSAGVKPYSELNSFAVEVLERLGHDVSGLRSKNIAEFQADGSPKMDFVFTVCDGAANEECPPWPGQPITAHWGLPDPVKAVGTDAEKAYAFANTYSQMLRRVQAFVALPIAQLDKISLQSKLDDIGQFKDTNPE</sequence>
<dbReference type="PANTHER" id="PTHR43428:SF1">
    <property type="entry name" value="ARSENATE REDUCTASE"/>
    <property type="match status" value="1"/>
</dbReference>
<dbReference type="SUPFAM" id="SSF46785">
    <property type="entry name" value="Winged helix' DNA-binding domain"/>
    <property type="match status" value="1"/>
</dbReference>
<dbReference type="PROSITE" id="PS50987">
    <property type="entry name" value="HTH_ARSR_2"/>
    <property type="match status" value="1"/>
</dbReference>
<dbReference type="GO" id="GO:0046685">
    <property type="term" value="P:response to arsenic-containing substance"/>
    <property type="evidence" value="ECO:0007669"/>
    <property type="project" value="UniProtKB-KW"/>
</dbReference>
<evidence type="ECO:0000259" key="2">
    <source>
        <dbReference type="PROSITE" id="PS50987"/>
    </source>
</evidence>
<dbReference type="CDD" id="cd16345">
    <property type="entry name" value="LMWP_ArsC"/>
    <property type="match status" value="1"/>
</dbReference>
<organism evidence="3 4">
    <name type="scientific">Actibacterium lipolyticum</name>
    <dbReference type="NCBI Taxonomy" id="1524263"/>
    <lineage>
        <taxon>Bacteria</taxon>
        <taxon>Pseudomonadati</taxon>
        <taxon>Pseudomonadota</taxon>
        <taxon>Alphaproteobacteria</taxon>
        <taxon>Rhodobacterales</taxon>
        <taxon>Roseobacteraceae</taxon>
        <taxon>Actibacterium</taxon>
    </lineage>
</organism>
<dbReference type="Gene3D" id="1.10.10.10">
    <property type="entry name" value="Winged helix-like DNA-binding domain superfamily/Winged helix DNA-binding domain"/>
    <property type="match status" value="1"/>
</dbReference>
<dbReference type="InterPro" id="IPR011991">
    <property type="entry name" value="ArsR-like_HTH"/>
</dbReference>
<dbReference type="SUPFAM" id="SSF52788">
    <property type="entry name" value="Phosphotyrosine protein phosphatases I"/>
    <property type="match status" value="1"/>
</dbReference>